<keyword evidence="2" id="KW-0812">Transmembrane</keyword>
<name>A0A0G4IAK4_9ALVE</name>
<feature type="transmembrane region" description="Helical" evidence="2">
    <location>
        <begin position="95"/>
        <end position="114"/>
    </location>
</feature>
<feature type="transmembrane region" description="Helical" evidence="2">
    <location>
        <begin position="38"/>
        <end position="63"/>
    </location>
</feature>
<keyword evidence="2" id="KW-0472">Membrane</keyword>
<sequence>MSAQPAATPSPNAVTVQTPSSGPEKFPHTEYEKKSIPYFWGAIGFSLFYIVFGFIALIVGHWIAVIYNLLFSIVSLINTAMALSGCYLCFSNNDFWWAVAYGHLLGAVYWLGSLPLHVMLSYYDGLIEHELKVVFGWATFAVSVLGLALYSVFAYRAYRIADGMGRRRLARMRAFEEAQRMRDAVETVERNGGLVVMNESPAPTVATEPSAPPQALEKDVPAQPSPYEQV</sequence>
<feature type="region of interest" description="Disordered" evidence="1">
    <location>
        <begin position="199"/>
        <end position="230"/>
    </location>
</feature>
<dbReference type="EMBL" id="CDMZ01005765">
    <property type="protein sequence ID" value="CEM54198.1"/>
    <property type="molecule type" value="Genomic_DNA"/>
</dbReference>
<dbReference type="VEuPathDB" id="CryptoDB:Cvel_2124"/>
<feature type="compositionally biased region" description="Polar residues" evidence="1">
    <location>
        <begin position="1"/>
        <end position="21"/>
    </location>
</feature>
<evidence type="ECO:0000256" key="1">
    <source>
        <dbReference type="SAM" id="MobiDB-lite"/>
    </source>
</evidence>
<proteinExistence type="predicted"/>
<gene>
    <name evidence="3" type="ORF">Cvel_2124</name>
</gene>
<evidence type="ECO:0000313" key="3">
    <source>
        <dbReference type="EMBL" id="CEM54198.1"/>
    </source>
</evidence>
<feature type="transmembrane region" description="Helical" evidence="2">
    <location>
        <begin position="69"/>
        <end position="90"/>
    </location>
</feature>
<feature type="transmembrane region" description="Helical" evidence="2">
    <location>
        <begin position="134"/>
        <end position="158"/>
    </location>
</feature>
<feature type="region of interest" description="Disordered" evidence="1">
    <location>
        <begin position="1"/>
        <end position="26"/>
    </location>
</feature>
<organism evidence="3">
    <name type="scientific">Chromera velia CCMP2878</name>
    <dbReference type="NCBI Taxonomy" id="1169474"/>
    <lineage>
        <taxon>Eukaryota</taxon>
        <taxon>Sar</taxon>
        <taxon>Alveolata</taxon>
        <taxon>Colpodellida</taxon>
        <taxon>Chromeraceae</taxon>
        <taxon>Chromera</taxon>
    </lineage>
</organism>
<evidence type="ECO:0000256" key="2">
    <source>
        <dbReference type="SAM" id="Phobius"/>
    </source>
</evidence>
<reference evidence="3" key="1">
    <citation type="submission" date="2014-11" db="EMBL/GenBank/DDBJ databases">
        <authorList>
            <person name="Otto D Thomas"/>
            <person name="Naeem Raeece"/>
        </authorList>
    </citation>
    <scope>NUCLEOTIDE SEQUENCE</scope>
</reference>
<accession>A0A0G4IAK4</accession>
<keyword evidence="2" id="KW-1133">Transmembrane helix</keyword>
<dbReference type="AlphaFoldDB" id="A0A0G4IAK4"/>
<protein>
    <submittedName>
        <fullName evidence="3">Uncharacterized protein</fullName>
    </submittedName>
</protein>